<dbReference type="Pfam" id="PF13279">
    <property type="entry name" value="4HBT_2"/>
    <property type="match status" value="1"/>
</dbReference>
<name>A0AA97CZK4_9ACTN</name>
<dbReference type="InterPro" id="IPR050563">
    <property type="entry name" value="4-hydroxybenzoyl-CoA_TE"/>
</dbReference>
<sequence length="145" mass="16148">MKAPQTPFAVEVALRWGDQDSLGHINNVQIARVVEEARVRAMNAWFGRGRDTFWAVLARQEIEFVNILHYDSKPAQVQVWITRIGTSSFDFGCRVLAPTGEVAVLAETTLAVLDPKAGTTVPLADAAVRGLREHLGEPVPFRRRR</sequence>
<dbReference type="InterPro" id="IPR029069">
    <property type="entry name" value="HotDog_dom_sf"/>
</dbReference>
<dbReference type="GO" id="GO:0047617">
    <property type="term" value="F:fatty acyl-CoA hydrolase activity"/>
    <property type="evidence" value="ECO:0007669"/>
    <property type="project" value="TreeGrafter"/>
</dbReference>
<proteinExistence type="predicted"/>
<dbReference type="PANTHER" id="PTHR31793:SF24">
    <property type="entry name" value="LONG-CHAIN ACYL-COA THIOESTERASE FADM"/>
    <property type="match status" value="1"/>
</dbReference>
<evidence type="ECO:0000313" key="1">
    <source>
        <dbReference type="EMBL" id="WOC13981.1"/>
    </source>
</evidence>
<dbReference type="CDD" id="cd00586">
    <property type="entry name" value="4HBT"/>
    <property type="match status" value="1"/>
</dbReference>
<organism evidence="1">
    <name type="scientific">Gordonia sp. MP11Mi</name>
    <dbReference type="NCBI Taxonomy" id="3022769"/>
    <lineage>
        <taxon>Bacteria</taxon>
        <taxon>Bacillati</taxon>
        <taxon>Actinomycetota</taxon>
        <taxon>Actinomycetes</taxon>
        <taxon>Mycobacteriales</taxon>
        <taxon>Gordoniaceae</taxon>
        <taxon>Gordonia</taxon>
    </lineage>
</organism>
<dbReference type="Gene3D" id="3.10.129.10">
    <property type="entry name" value="Hotdog Thioesterase"/>
    <property type="match status" value="1"/>
</dbReference>
<reference evidence="1" key="1">
    <citation type="submission" date="2023-06" db="EMBL/GenBank/DDBJ databases">
        <title>Gordonia sp. nov. and Pseudochrobactrum sp. nov., two species isolated from the burying beetle Nicrophorus vespilloides.</title>
        <authorList>
            <person name="Poehlein A."/>
            <person name="Guzman J."/>
            <person name="Daniel R."/>
            <person name="Vilcinskas A."/>
        </authorList>
    </citation>
    <scope>NUCLEOTIDE SEQUENCE</scope>
    <source>
        <strain evidence="1">MP11Mi</strain>
    </source>
</reference>
<dbReference type="EMBL" id="CP128986">
    <property type="protein sequence ID" value="WOC13981.1"/>
    <property type="molecule type" value="Genomic_DNA"/>
</dbReference>
<dbReference type="SUPFAM" id="SSF54637">
    <property type="entry name" value="Thioesterase/thiol ester dehydrase-isomerase"/>
    <property type="match status" value="1"/>
</dbReference>
<dbReference type="AlphaFoldDB" id="A0AA97CZK4"/>
<accession>A0AA97CZK4</accession>
<gene>
    <name evidence="1" type="ORF">MP11Mi_30930</name>
</gene>
<dbReference type="PANTHER" id="PTHR31793">
    <property type="entry name" value="4-HYDROXYBENZOYL-COA THIOESTERASE FAMILY MEMBER"/>
    <property type="match status" value="1"/>
</dbReference>
<protein>
    <recommendedName>
        <fullName evidence="2">Acyl-CoA thioesterase</fullName>
    </recommendedName>
</protein>
<evidence type="ECO:0008006" key="2">
    <source>
        <dbReference type="Google" id="ProtNLM"/>
    </source>
</evidence>